<protein>
    <recommendedName>
        <fullName evidence="4">Secreted protein</fullName>
    </recommendedName>
</protein>
<name>A0A1G6XIJ0_9ACTN</name>
<organism evidence="2 3">
    <name type="scientific">Glycomyces harbinensis</name>
    <dbReference type="NCBI Taxonomy" id="58114"/>
    <lineage>
        <taxon>Bacteria</taxon>
        <taxon>Bacillati</taxon>
        <taxon>Actinomycetota</taxon>
        <taxon>Actinomycetes</taxon>
        <taxon>Glycomycetales</taxon>
        <taxon>Glycomycetaceae</taxon>
        <taxon>Glycomyces</taxon>
    </lineage>
</organism>
<accession>A0A1G6XIJ0</accession>
<evidence type="ECO:0000256" key="1">
    <source>
        <dbReference type="SAM" id="SignalP"/>
    </source>
</evidence>
<dbReference type="Proteomes" id="UP000198949">
    <property type="component" value="Unassembled WGS sequence"/>
</dbReference>
<gene>
    <name evidence="2" type="ORF">SAMN05216270_107195</name>
</gene>
<dbReference type="RefSeq" id="WP_143014890.1">
    <property type="nucleotide sequence ID" value="NZ_FNAD01000007.1"/>
</dbReference>
<keyword evidence="1" id="KW-0732">Signal</keyword>
<sequence>MIRLLNRTSLTTAFAAIVTTIALALVFSAAPAQAAPSDTSASTPVIAAPGDASEIGALINERRCNVGERPKQIVLFLGIGGEDGIRCFGGTLGSINIGNAPVYDLYSGGYNGAIDCHNRLHMFDPEQYVTPIDICTTLTILPGS</sequence>
<dbReference type="AlphaFoldDB" id="A0A1G6XIJ0"/>
<keyword evidence="3" id="KW-1185">Reference proteome</keyword>
<dbReference type="EMBL" id="FNAD01000007">
    <property type="protein sequence ID" value="SDD78018.1"/>
    <property type="molecule type" value="Genomic_DNA"/>
</dbReference>
<evidence type="ECO:0008006" key="4">
    <source>
        <dbReference type="Google" id="ProtNLM"/>
    </source>
</evidence>
<proteinExistence type="predicted"/>
<feature type="signal peptide" evidence="1">
    <location>
        <begin position="1"/>
        <end position="34"/>
    </location>
</feature>
<dbReference type="OrthoDB" id="5195925at2"/>
<evidence type="ECO:0000313" key="3">
    <source>
        <dbReference type="Proteomes" id="UP000198949"/>
    </source>
</evidence>
<evidence type="ECO:0000313" key="2">
    <source>
        <dbReference type="EMBL" id="SDD78018.1"/>
    </source>
</evidence>
<feature type="chain" id="PRO_5011769656" description="Secreted protein" evidence="1">
    <location>
        <begin position="35"/>
        <end position="144"/>
    </location>
</feature>
<reference evidence="3" key="1">
    <citation type="submission" date="2016-10" db="EMBL/GenBank/DDBJ databases">
        <authorList>
            <person name="Varghese N."/>
            <person name="Submissions S."/>
        </authorList>
    </citation>
    <scope>NUCLEOTIDE SEQUENCE [LARGE SCALE GENOMIC DNA]</scope>
    <source>
        <strain evidence="3">CGMCC 4.3516</strain>
    </source>
</reference>